<gene>
    <name evidence="2" type="ORF">HXA33_02605</name>
</gene>
<evidence type="ECO:0000313" key="3">
    <source>
        <dbReference type="Proteomes" id="UP001057753"/>
    </source>
</evidence>
<proteinExistence type="predicted"/>
<dbReference type="Pfam" id="PF08139">
    <property type="entry name" value="LPAM_1"/>
    <property type="match status" value="1"/>
</dbReference>
<dbReference type="Proteomes" id="UP001057753">
    <property type="component" value="Unassembled WGS sequence"/>
</dbReference>
<dbReference type="EMBL" id="JABXYM010000001">
    <property type="protein sequence ID" value="MCR6095422.1"/>
    <property type="molecule type" value="Genomic_DNA"/>
</dbReference>
<keyword evidence="3" id="KW-1185">Reference proteome</keyword>
<sequence length="69" mass="7802">MKKILAFLSIMIILQGCNGNNDESFDVNWSEYSDTTVERLESNGIKYEIRDGNVFIPNKDHDKAVACCS</sequence>
<dbReference type="RefSeq" id="WP_257820178.1">
    <property type="nucleotide sequence ID" value="NZ_JABXYM010000001.1"/>
</dbReference>
<keyword evidence="2" id="KW-0449">Lipoprotein</keyword>
<comment type="caution">
    <text evidence="2">The sequence shown here is derived from an EMBL/GenBank/DDBJ whole genome shotgun (WGS) entry which is preliminary data.</text>
</comment>
<name>A0A9Q4AZ30_SALAG</name>
<reference evidence="2" key="1">
    <citation type="submission" date="2020-06" db="EMBL/GenBank/DDBJ databases">
        <title>Insight into the genomes of haloalkaliphilic bacilli from Kenyan soda lakes.</title>
        <authorList>
            <person name="Mwirichia R."/>
            <person name="Villamizar G.C."/>
            <person name="Poehlein A."/>
            <person name="Mugweru J."/>
            <person name="Kipnyargis A."/>
            <person name="Kiplimo D."/>
            <person name="Orwa P."/>
            <person name="Daniel R."/>
        </authorList>
    </citation>
    <scope>NUCLEOTIDE SEQUENCE</scope>
    <source>
        <strain evidence="2">B1096_S55</strain>
    </source>
</reference>
<evidence type="ECO:0000313" key="2">
    <source>
        <dbReference type="EMBL" id="MCR6095422.1"/>
    </source>
</evidence>
<keyword evidence="1" id="KW-0732">Signal</keyword>
<accession>A0A9Q4AZ30</accession>
<dbReference type="PROSITE" id="PS51257">
    <property type="entry name" value="PROKAR_LIPOPROTEIN"/>
    <property type="match status" value="1"/>
</dbReference>
<dbReference type="AlphaFoldDB" id="A0A9Q4AZ30"/>
<protein>
    <submittedName>
        <fullName evidence="2">Membrane lipoprotein lipid attachment site-containing protein</fullName>
    </submittedName>
</protein>
<evidence type="ECO:0000256" key="1">
    <source>
        <dbReference type="ARBA" id="ARBA00022729"/>
    </source>
</evidence>
<dbReference type="InterPro" id="IPR012640">
    <property type="entry name" value="Membr_lipoprot_lipid_attach_CS"/>
</dbReference>
<organism evidence="2 3">
    <name type="scientific">Salipaludibacillus agaradhaerens</name>
    <name type="common">Bacillus agaradhaerens</name>
    <dbReference type="NCBI Taxonomy" id="76935"/>
    <lineage>
        <taxon>Bacteria</taxon>
        <taxon>Bacillati</taxon>
        <taxon>Bacillota</taxon>
        <taxon>Bacilli</taxon>
        <taxon>Bacillales</taxon>
        <taxon>Bacillaceae</taxon>
    </lineage>
</organism>